<dbReference type="PANTHER" id="PTHR37305">
    <property type="entry name" value="INTEGRAL MEMBRANE PROTEIN-RELATED"/>
    <property type="match status" value="1"/>
</dbReference>
<organism evidence="2 3">
    <name type="scientific">Cellulomonas fimi (strain ATCC 484 / DSM 20113 / JCM 1341 / CCUG 24087 / LMG 16345 / NBRC 15513 / NCIMB 8980 / NCTC 7547 / NRS-133)</name>
    <dbReference type="NCBI Taxonomy" id="590998"/>
    <lineage>
        <taxon>Bacteria</taxon>
        <taxon>Bacillati</taxon>
        <taxon>Actinomycetota</taxon>
        <taxon>Actinomycetes</taxon>
        <taxon>Micrococcales</taxon>
        <taxon>Cellulomonadaceae</taxon>
        <taxon>Cellulomonas</taxon>
    </lineage>
</organism>
<feature type="transmembrane region" description="Helical" evidence="1">
    <location>
        <begin position="12"/>
        <end position="34"/>
    </location>
</feature>
<feature type="transmembrane region" description="Helical" evidence="1">
    <location>
        <begin position="199"/>
        <end position="219"/>
    </location>
</feature>
<dbReference type="EMBL" id="CP002666">
    <property type="protein sequence ID" value="AEE45449.1"/>
    <property type="molecule type" value="Genomic_DNA"/>
</dbReference>
<dbReference type="Pfam" id="PF12679">
    <property type="entry name" value="ABC2_membrane_2"/>
    <property type="match status" value="1"/>
</dbReference>
<dbReference type="HOGENOM" id="CLU_069607_0_0_11"/>
<keyword evidence="1" id="KW-0812">Transmembrane</keyword>
<feature type="transmembrane region" description="Helical" evidence="1">
    <location>
        <begin position="55"/>
        <end position="76"/>
    </location>
</feature>
<dbReference type="Proteomes" id="UP000008460">
    <property type="component" value="Chromosome"/>
</dbReference>
<keyword evidence="1" id="KW-1133">Transmembrane helix</keyword>
<keyword evidence="1" id="KW-0472">Membrane</keyword>
<proteinExistence type="predicted"/>
<dbReference type="GO" id="GO:0005886">
    <property type="term" value="C:plasma membrane"/>
    <property type="evidence" value="ECO:0007669"/>
    <property type="project" value="UniProtKB-SubCell"/>
</dbReference>
<dbReference type="STRING" id="590998.Celf_1314"/>
<protein>
    <submittedName>
        <fullName evidence="2">Putative ABC transporter integral membrane protein</fullName>
    </submittedName>
</protein>
<evidence type="ECO:0000313" key="2">
    <source>
        <dbReference type="EMBL" id="AEE45449.1"/>
    </source>
</evidence>
<dbReference type="AlphaFoldDB" id="F4H4W9"/>
<feature type="transmembrane region" description="Helical" evidence="1">
    <location>
        <begin position="146"/>
        <end position="179"/>
    </location>
</feature>
<feature type="transmembrane region" description="Helical" evidence="1">
    <location>
        <begin position="96"/>
        <end position="125"/>
    </location>
</feature>
<name>F4H4W9_CELFA</name>
<feature type="transmembrane region" description="Helical" evidence="1">
    <location>
        <begin position="226"/>
        <end position="244"/>
    </location>
</feature>
<dbReference type="RefSeq" id="WP_013770475.1">
    <property type="nucleotide sequence ID" value="NC_015514.1"/>
</dbReference>
<sequence>MSHAEPGGLATAGAAPTTAAAAAAVVAVAPPRAVRGAFGRLLRSELRLVLGRRRNVVLLAGLAAVPLLLGLVVFLTRDTAVAGQGPGFIGRVTENGLFLVVASVFVCLPFLLPLTVGIASGDAVAGEASAGTLRYLLVTPVARTRLLVVKAIGALAFVAAAVLAIAVVGLVAGAAFFGLHDVVLLSGDTVPLASGALRVAGIVAYVGLSMTGLVAVGLFFSTLTEVPVGAMAATVVVAIVSGVLDTLPALDAIRPGLLTHHWLDFAELLRIEPDWGVVAGGLGVQAAWVAVFASLAWARFTSADVSS</sequence>
<dbReference type="GO" id="GO:0140359">
    <property type="term" value="F:ABC-type transporter activity"/>
    <property type="evidence" value="ECO:0007669"/>
    <property type="project" value="InterPro"/>
</dbReference>
<accession>F4H4W9</accession>
<dbReference type="PANTHER" id="PTHR37305:SF1">
    <property type="entry name" value="MEMBRANE PROTEIN"/>
    <property type="match status" value="1"/>
</dbReference>
<keyword evidence="3" id="KW-1185">Reference proteome</keyword>
<gene>
    <name evidence="2" type="ordered locus">Celf_1314</name>
</gene>
<reference evidence="2 3" key="1">
    <citation type="submission" date="2011-04" db="EMBL/GenBank/DDBJ databases">
        <title>Complete sequence of Cellulomonas fimi ATCC 484.</title>
        <authorList>
            <consortium name="US DOE Joint Genome Institute"/>
            <person name="Lucas S."/>
            <person name="Han J."/>
            <person name="Lapidus A."/>
            <person name="Cheng J.-F."/>
            <person name="Goodwin L."/>
            <person name="Pitluck S."/>
            <person name="Peters L."/>
            <person name="Chertkov O."/>
            <person name="Detter J.C."/>
            <person name="Han C."/>
            <person name="Tapia R."/>
            <person name="Land M."/>
            <person name="Hauser L."/>
            <person name="Kyrpides N."/>
            <person name="Ivanova N."/>
            <person name="Ovchinnikova G."/>
            <person name="Pagani I."/>
            <person name="Mead D."/>
            <person name="Brumm P."/>
            <person name="Woyke T."/>
        </authorList>
    </citation>
    <scope>NUCLEOTIDE SEQUENCE [LARGE SCALE GENOMIC DNA]</scope>
    <source>
        <strain evidence="3">ATCC 484 / DSM 20113 / JCM 1341 / NBRC 15513 / NCIMB 8980 / NCTC 7547</strain>
    </source>
</reference>
<evidence type="ECO:0000256" key="1">
    <source>
        <dbReference type="SAM" id="Phobius"/>
    </source>
</evidence>
<feature type="transmembrane region" description="Helical" evidence="1">
    <location>
        <begin position="275"/>
        <end position="298"/>
    </location>
</feature>
<dbReference type="KEGG" id="cfi:Celf_1314"/>
<dbReference type="eggNOG" id="COG1277">
    <property type="taxonomic scope" value="Bacteria"/>
</dbReference>
<evidence type="ECO:0000313" key="3">
    <source>
        <dbReference type="Proteomes" id="UP000008460"/>
    </source>
</evidence>